<dbReference type="OMA" id="FVEPIQR"/>
<reference evidence="2 3" key="1">
    <citation type="submission" date="2018-08" db="EMBL/GenBank/DDBJ databases">
        <authorList>
            <person name="Laetsch R D."/>
            <person name="Stevens L."/>
            <person name="Kumar S."/>
            <person name="Blaxter L. M."/>
        </authorList>
    </citation>
    <scope>NUCLEOTIDE SEQUENCE [LARGE SCALE GENOMIC DNA]</scope>
</reference>
<evidence type="ECO:0000313" key="2">
    <source>
        <dbReference type="EMBL" id="VDK77165.1"/>
    </source>
</evidence>
<sequence>MPRTNVCSEVTVANIRLAVRQAVADFCASPDRTIEDICIILSPSNEPPPFESVLRFLSKHNDESEKDIVQRFERNVSSEKQRNDEWQKSRTLSSIPTSSALANVDIPPLENLISSDSSRDNITSKHRKSTKNMRNSNSLSFSKSTYSTTSSTSNDSTLSLDGTLLQPVQESESSRQEVASSERKSNIVSSSDITERSSKHIKSYDNANMNDRILVEIRKATHDVLPVVLKKEFIPSVPSVEAATYPALTNVKSNIPTSLCSSLRSDDDEVTVRHISAKIPMTDVAVCTDSTFVDNQSVEKIEVGVNTIIEMTSNMADGSSSSNTASDNSAGQLPKRLFDTVLQRPSLKIVSLRPDGSIVPTDNSPSQHFPSVKEWTPAASEGSAEKSVLPSEEICGIDSESDRDQSEHNGMSGLDSVSASTSRRDPFEEDLNTLANISPLPHS</sequence>
<gene>
    <name evidence="2" type="ORF">NLS_LOCUS3550</name>
</gene>
<proteinExistence type="predicted"/>
<keyword evidence="3" id="KW-1185">Reference proteome</keyword>
<feature type="compositionally biased region" description="Low complexity" evidence="1">
    <location>
        <begin position="136"/>
        <end position="165"/>
    </location>
</feature>
<accession>A0A3P6T8M9</accession>
<feature type="region of interest" description="Disordered" evidence="1">
    <location>
        <begin position="110"/>
        <end position="199"/>
    </location>
</feature>
<dbReference type="AlphaFoldDB" id="A0A3P6T8M9"/>
<evidence type="ECO:0000256" key="1">
    <source>
        <dbReference type="SAM" id="MobiDB-lite"/>
    </source>
</evidence>
<dbReference type="OrthoDB" id="5842539at2759"/>
<name>A0A3P6T8M9_LITSI</name>
<organism evidence="2 3">
    <name type="scientific">Litomosoides sigmodontis</name>
    <name type="common">Filarial nematode worm</name>
    <dbReference type="NCBI Taxonomy" id="42156"/>
    <lineage>
        <taxon>Eukaryota</taxon>
        <taxon>Metazoa</taxon>
        <taxon>Ecdysozoa</taxon>
        <taxon>Nematoda</taxon>
        <taxon>Chromadorea</taxon>
        <taxon>Rhabditida</taxon>
        <taxon>Spirurina</taxon>
        <taxon>Spiruromorpha</taxon>
        <taxon>Filarioidea</taxon>
        <taxon>Onchocercidae</taxon>
        <taxon>Litomosoides</taxon>
    </lineage>
</organism>
<dbReference type="Proteomes" id="UP000277928">
    <property type="component" value="Unassembled WGS sequence"/>
</dbReference>
<protein>
    <submittedName>
        <fullName evidence="2">Uncharacterized protein</fullName>
    </submittedName>
</protein>
<feature type="compositionally biased region" description="Basic and acidic residues" evidence="1">
    <location>
        <begin position="172"/>
        <end position="185"/>
    </location>
</feature>
<feature type="region of interest" description="Disordered" evidence="1">
    <location>
        <begin position="353"/>
        <end position="443"/>
    </location>
</feature>
<evidence type="ECO:0000313" key="3">
    <source>
        <dbReference type="Proteomes" id="UP000277928"/>
    </source>
</evidence>
<dbReference type="EMBL" id="UYRX01000196">
    <property type="protein sequence ID" value="VDK77165.1"/>
    <property type="molecule type" value="Genomic_DNA"/>
</dbReference>
<feature type="compositionally biased region" description="Polar residues" evidence="1">
    <location>
        <begin position="360"/>
        <end position="369"/>
    </location>
</feature>